<evidence type="ECO:0000313" key="2">
    <source>
        <dbReference type="EMBL" id="MFC4636052.1"/>
    </source>
</evidence>
<dbReference type="EMBL" id="JBHSFV010000014">
    <property type="protein sequence ID" value="MFC4636052.1"/>
    <property type="molecule type" value="Genomic_DNA"/>
</dbReference>
<comment type="caution">
    <text evidence="2">The sequence shown here is derived from an EMBL/GenBank/DDBJ whole genome shotgun (WGS) entry which is preliminary data.</text>
</comment>
<keyword evidence="2" id="KW-0418">Kinase</keyword>
<dbReference type="Proteomes" id="UP001596043">
    <property type="component" value="Unassembled WGS sequence"/>
</dbReference>
<sequence length="200" mass="22067">MSNKKPIIICITGPDGSGKSTLVSHLVATLPNAIEVTVWDALNNGDVALFSSKKDIDQYLCLLSPDARLLFLAHALKYATDKALDSGKELIILNAYYYKYFASEAVLGANEGLIHTLASAFPTPDRTIFLSLSPAISAVRKNQLSRYECGCKEATVENFIDFQKKATLAFEAYIQPDWFVLNTEESLEVIKDKTLKIIAQ</sequence>
<dbReference type="Pfam" id="PF02223">
    <property type="entry name" value="Thymidylate_kin"/>
    <property type="match status" value="1"/>
</dbReference>
<dbReference type="SUPFAM" id="SSF52540">
    <property type="entry name" value="P-loop containing nucleoside triphosphate hydrolases"/>
    <property type="match status" value="1"/>
</dbReference>
<evidence type="ECO:0000313" key="3">
    <source>
        <dbReference type="Proteomes" id="UP001596043"/>
    </source>
</evidence>
<dbReference type="Gene3D" id="3.40.50.300">
    <property type="entry name" value="P-loop containing nucleotide triphosphate hydrolases"/>
    <property type="match status" value="1"/>
</dbReference>
<dbReference type="InterPro" id="IPR039430">
    <property type="entry name" value="Thymidylate_kin-like_dom"/>
</dbReference>
<accession>A0ABV9I0X3</accession>
<dbReference type="GO" id="GO:0016301">
    <property type="term" value="F:kinase activity"/>
    <property type="evidence" value="ECO:0007669"/>
    <property type="project" value="UniProtKB-KW"/>
</dbReference>
<keyword evidence="3" id="KW-1185">Reference proteome</keyword>
<name>A0ABV9I0X3_9FLAO</name>
<evidence type="ECO:0000259" key="1">
    <source>
        <dbReference type="Pfam" id="PF02223"/>
    </source>
</evidence>
<protein>
    <submittedName>
        <fullName evidence="2">dTMP kinase</fullName>
    </submittedName>
</protein>
<proteinExistence type="predicted"/>
<keyword evidence="2" id="KW-0808">Transferase</keyword>
<organism evidence="2 3">
    <name type="scientific">Dokdonia ponticola</name>
    <dbReference type="NCBI Taxonomy" id="2041041"/>
    <lineage>
        <taxon>Bacteria</taxon>
        <taxon>Pseudomonadati</taxon>
        <taxon>Bacteroidota</taxon>
        <taxon>Flavobacteriia</taxon>
        <taxon>Flavobacteriales</taxon>
        <taxon>Flavobacteriaceae</taxon>
        <taxon>Dokdonia</taxon>
    </lineage>
</organism>
<feature type="domain" description="Thymidylate kinase-like" evidence="1">
    <location>
        <begin position="12"/>
        <end position="192"/>
    </location>
</feature>
<dbReference type="RefSeq" id="WP_379981874.1">
    <property type="nucleotide sequence ID" value="NZ_JBHSFV010000014.1"/>
</dbReference>
<dbReference type="InterPro" id="IPR027417">
    <property type="entry name" value="P-loop_NTPase"/>
</dbReference>
<gene>
    <name evidence="2" type="ORF">ACFO3O_19235</name>
</gene>
<reference evidence="3" key="1">
    <citation type="journal article" date="2019" name="Int. J. Syst. Evol. Microbiol.">
        <title>The Global Catalogue of Microorganisms (GCM) 10K type strain sequencing project: providing services to taxonomists for standard genome sequencing and annotation.</title>
        <authorList>
            <consortium name="The Broad Institute Genomics Platform"/>
            <consortium name="The Broad Institute Genome Sequencing Center for Infectious Disease"/>
            <person name="Wu L."/>
            <person name="Ma J."/>
        </authorList>
    </citation>
    <scope>NUCLEOTIDE SEQUENCE [LARGE SCALE GENOMIC DNA]</scope>
    <source>
        <strain evidence="3">YJ-61-S</strain>
    </source>
</reference>